<dbReference type="Pfam" id="PF00405">
    <property type="entry name" value="Transferrin"/>
    <property type="match status" value="1"/>
</dbReference>
<feature type="domain" description="Transferrin-like" evidence="1">
    <location>
        <begin position="1"/>
        <end position="87"/>
    </location>
</feature>
<name>A0A922CWK9_MANSE</name>
<dbReference type="PROSITE" id="PS51408">
    <property type="entry name" value="TRANSFERRIN_LIKE_4"/>
    <property type="match status" value="1"/>
</dbReference>
<feature type="non-terminal residue" evidence="2">
    <location>
        <position position="87"/>
    </location>
</feature>
<dbReference type="InterPro" id="IPR001156">
    <property type="entry name" value="Transferrin-like_dom"/>
</dbReference>
<protein>
    <recommendedName>
        <fullName evidence="1">Transferrin-like domain-containing protein</fullName>
    </recommendedName>
</protein>
<accession>A0A922CWK9</accession>
<dbReference type="AlphaFoldDB" id="A0A922CWK9"/>
<evidence type="ECO:0000313" key="2">
    <source>
        <dbReference type="EMBL" id="KAG6460698.1"/>
    </source>
</evidence>
<comment type="caution">
    <text evidence="2">The sequence shown here is derived from an EMBL/GenBank/DDBJ whole genome shotgun (WGS) entry which is preliminary data.</text>
</comment>
<reference evidence="2" key="1">
    <citation type="journal article" date="2016" name="Insect Biochem. Mol. Biol.">
        <title>Multifaceted biological insights from a draft genome sequence of the tobacco hornworm moth, Manduca sexta.</title>
        <authorList>
            <person name="Kanost M.R."/>
            <person name="Arrese E.L."/>
            <person name="Cao X."/>
            <person name="Chen Y.R."/>
            <person name="Chellapilla S."/>
            <person name="Goldsmith M.R."/>
            <person name="Grosse-Wilde E."/>
            <person name="Heckel D.G."/>
            <person name="Herndon N."/>
            <person name="Jiang H."/>
            <person name="Papanicolaou A."/>
            <person name="Qu J."/>
            <person name="Soulages J.L."/>
            <person name="Vogel H."/>
            <person name="Walters J."/>
            <person name="Waterhouse R.M."/>
            <person name="Ahn S.J."/>
            <person name="Almeida F.C."/>
            <person name="An C."/>
            <person name="Aqrawi P."/>
            <person name="Bretschneider A."/>
            <person name="Bryant W.B."/>
            <person name="Bucks S."/>
            <person name="Chao H."/>
            <person name="Chevignon G."/>
            <person name="Christen J.M."/>
            <person name="Clarke D.F."/>
            <person name="Dittmer N.T."/>
            <person name="Ferguson L.C.F."/>
            <person name="Garavelou S."/>
            <person name="Gordon K.H.J."/>
            <person name="Gunaratna R.T."/>
            <person name="Han Y."/>
            <person name="Hauser F."/>
            <person name="He Y."/>
            <person name="Heidel-Fischer H."/>
            <person name="Hirsh A."/>
            <person name="Hu Y."/>
            <person name="Jiang H."/>
            <person name="Kalra D."/>
            <person name="Klinner C."/>
            <person name="Konig C."/>
            <person name="Kovar C."/>
            <person name="Kroll A.R."/>
            <person name="Kuwar S.S."/>
            <person name="Lee S.L."/>
            <person name="Lehman R."/>
            <person name="Li K."/>
            <person name="Li Z."/>
            <person name="Liang H."/>
            <person name="Lovelace S."/>
            <person name="Lu Z."/>
            <person name="Mansfield J.H."/>
            <person name="McCulloch K.J."/>
            <person name="Mathew T."/>
            <person name="Morton B."/>
            <person name="Muzny D.M."/>
            <person name="Neunemann D."/>
            <person name="Ongeri F."/>
            <person name="Pauchet Y."/>
            <person name="Pu L.L."/>
            <person name="Pyrousis I."/>
            <person name="Rao X.J."/>
            <person name="Redding A."/>
            <person name="Roesel C."/>
            <person name="Sanchez-Gracia A."/>
            <person name="Schaack S."/>
            <person name="Shukla A."/>
            <person name="Tetreau G."/>
            <person name="Wang Y."/>
            <person name="Xiong G.H."/>
            <person name="Traut W."/>
            <person name="Walsh T.K."/>
            <person name="Worley K.C."/>
            <person name="Wu D."/>
            <person name="Wu W."/>
            <person name="Wu Y.Q."/>
            <person name="Zhang X."/>
            <person name="Zou Z."/>
            <person name="Zucker H."/>
            <person name="Briscoe A.D."/>
            <person name="Burmester T."/>
            <person name="Clem R.J."/>
            <person name="Feyereisen R."/>
            <person name="Grimmelikhuijzen C.J.P."/>
            <person name="Hamodrakas S.J."/>
            <person name="Hansson B.S."/>
            <person name="Huguet E."/>
            <person name="Jermiin L.S."/>
            <person name="Lan Q."/>
            <person name="Lehman H.K."/>
            <person name="Lorenzen M."/>
            <person name="Merzendorfer H."/>
            <person name="Michalopoulos I."/>
            <person name="Morton D.B."/>
            <person name="Muthukrishnan S."/>
            <person name="Oakeshott J.G."/>
            <person name="Palmer W."/>
            <person name="Park Y."/>
            <person name="Passarelli A.L."/>
            <person name="Rozas J."/>
            <person name="Schwartz L.M."/>
            <person name="Smith W."/>
            <person name="Southgate A."/>
            <person name="Vilcinskas A."/>
            <person name="Vogt R."/>
            <person name="Wang P."/>
            <person name="Werren J."/>
            <person name="Yu X.Q."/>
            <person name="Zhou J.J."/>
            <person name="Brown S.J."/>
            <person name="Scherer S.E."/>
            <person name="Richards S."/>
            <person name="Blissard G.W."/>
        </authorList>
    </citation>
    <scope>NUCLEOTIDE SEQUENCE</scope>
</reference>
<keyword evidence="3" id="KW-1185">Reference proteome</keyword>
<dbReference type="Proteomes" id="UP000791440">
    <property type="component" value="Unassembled WGS sequence"/>
</dbReference>
<reference evidence="2" key="2">
    <citation type="submission" date="2020-12" db="EMBL/GenBank/DDBJ databases">
        <authorList>
            <person name="Kanost M."/>
        </authorList>
    </citation>
    <scope>NUCLEOTIDE SEQUENCE</scope>
</reference>
<evidence type="ECO:0000313" key="3">
    <source>
        <dbReference type="Proteomes" id="UP000791440"/>
    </source>
</evidence>
<dbReference type="EMBL" id="JH668691">
    <property type="protein sequence ID" value="KAG6460698.1"/>
    <property type="molecule type" value="Genomic_DNA"/>
</dbReference>
<sequence length="87" mass="9473">MCTTSMLARTKCESLSEAGAVYNIVPPLQCVVRPSVEESLRAVSEGGCDVTVADSDWLIRGIRDYNLSPLLHEISPIVEQMSTVVAY</sequence>
<evidence type="ECO:0000259" key="1">
    <source>
        <dbReference type="PROSITE" id="PS51408"/>
    </source>
</evidence>
<gene>
    <name evidence="2" type="ORF">O3G_MSEX012172</name>
</gene>
<organism evidence="2 3">
    <name type="scientific">Manduca sexta</name>
    <name type="common">Tobacco hawkmoth</name>
    <name type="synonym">Tobacco hornworm</name>
    <dbReference type="NCBI Taxonomy" id="7130"/>
    <lineage>
        <taxon>Eukaryota</taxon>
        <taxon>Metazoa</taxon>
        <taxon>Ecdysozoa</taxon>
        <taxon>Arthropoda</taxon>
        <taxon>Hexapoda</taxon>
        <taxon>Insecta</taxon>
        <taxon>Pterygota</taxon>
        <taxon>Neoptera</taxon>
        <taxon>Endopterygota</taxon>
        <taxon>Lepidoptera</taxon>
        <taxon>Glossata</taxon>
        <taxon>Ditrysia</taxon>
        <taxon>Bombycoidea</taxon>
        <taxon>Sphingidae</taxon>
        <taxon>Sphinginae</taxon>
        <taxon>Sphingini</taxon>
        <taxon>Manduca</taxon>
    </lineage>
</organism>
<proteinExistence type="predicted"/>